<dbReference type="EMBL" id="KZ084123">
    <property type="protein sequence ID" value="OSC99853.1"/>
    <property type="molecule type" value="Genomic_DNA"/>
</dbReference>
<gene>
    <name evidence="3" type="ORF">PYCCODRAFT_1479499</name>
</gene>
<reference evidence="3 4" key="1">
    <citation type="journal article" date="2015" name="Biotechnol. Biofuels">
        <title>Enhanced degradation of softwood versus hardwood by the white-rot fungus Pycnoporus coccineus.</title>
        <authorList>
            <person name="Couturier M."/>
            <person name="Navarro D."/>
            <person name="Chevret D."/>
            <person name="Henrissat B."/>
            <person name="Piumi F."/>
            <person name="Ruiz-Duenas F.J."/>
            <person name="Martinez A.T."/>
            <person name="Grigoriev I.V."/>
            <person name="Riley R."/>
            <person name="Lipzen A."/>
            <person name="Berrin J.G."/>
            <person name="Master E.R."/>
            <person name="Rosso M.N."/>
        </authorList>
    </citation>
    <scope>NUCLEOTIDE SEQUENCE [LARGE SCALE GENOMIC DNA]</scope>
    <source>
        <strain evidence="3 4">BRFM310</strain>
    </source>
</reference>
<name>A0A1Y2IGU1_TRAC3</name>
<feature type="transmembrane region" description="Helical" evidence="1">
    <location>
        <begin position="95"/>
        <end position="118"/>
    </location>
</feature>
<feature type="transmembrane region" description="Helical" evidence="1">
    <location>
        <begin position="230"/>
        <end position="252"/>
    </location>
</feature>
<feature type="transmembrane region" description="Helical" evidence="1">
    <location>
        <begin position="21"/>
        <end position="46"/>
    </location>
</feature>
<evidence type="ECO:0000259" key="2">
    <source>
        <dbReference type="Pfam" id="PF20152"/>
    </source>
</evidence>
<keyword evidence="1" id="KW-0812">Transmembrane</keyword>
<dbReference type="OrthoDB" id="2739927at2759"/>
<evidence type="ECO:0000313" key="3">
    <source>
        <dbReference type="EMBL" id="OSC99853.1"/>
    </source>
</evidence>
<dbReference type="AlphaFoldDB" id="A0A1Y2IGU1"/>
<dbReference type="InterPro" id="IPR045339">
    <property type="entry name" value="DUF6534"/>
</dbReference>
<keyword evidence="1" id="KW-0472">Membrane</keyword>
<keyword evidence="1" id="KW-1133">Transmembrane helix</keyword>
<proteinExistence type="predicted"/>
<dbReference type="STRING" id="1353009.A0A1Y2IGU1"/>
<keyword evidence="4" id="KW-1185">Reference proteome</keyword>
<feature type="domain" description="DUF6534" evidence="2">
    <location>
        <begin position="172"/>
        <end position="255"/>
    </location>
</feature>
<feature type="transmembrane region" description="Helical" evidence="1">
    <location>
        <begin position="66"/>
        <end position="83"/>
    </location>
</feature>
<accession>A0A1Y2IGU1</accession>
<evidence type="ECO:0000256" key="1">
    <source>
        <dbReference type="SAM" id="Phobius"/>
    </source>
</evidence>
<evidence type="ECO:0000313" key="4">
    <source>
        <dbReference type="Proteomes" id="UP000193067"/>
    </source>
</evidence>
<feature type="transmembrane region" description="Helical" evidence="1">
    <location>
        <begin position="198"/>
        <end position="224"/>
    </location>
</feature>
<dbReference type="PANTHER" id="PTHR40465:SF1">
    <property type="entry name" value="DUF6534 DOMAIN-CONTAINING PROTEIN"/>
    <property type="match status" value="1"/>
</dbReference>
<dbReference type="Proteomes" id="UP000193067">
    <property type="component" value="Unassembled WGS sequence"/>
</dbReference>
<organism evidence="3 4">
    <name type="scientific">Trametes coccinea (strain BRFM310)</name>
    <name type="common">Pycnoporus coccineus</name>
    <dbReference type="NCBI Taxonomy" id="1353009"/>
    <lineage>
        <taxon>Eukaryota</taxon>
        <taxon>Fungi</taxon>
        <taxon>Dikarya</taxon>
        <taxon>Basidiomycota</taxon>
        <taxon>Agaricomycotina</taxon>
        <taxon>Agaricomycetes</taxon>
        <taxon>Polyporales</taxon>
        <taxon>Polyporaceae</taxon>
        <taxon>Trametes</taxon>
    </lineage>
</organism>
<feature type="transmembrane region" description="Helical" evidence="1">
    <location>
        <begin position="165"/>
        <end position="186"/>
    </location>
</feature>
<sequence length="356" mass="39278">MLVQQTFRYFRLYPSDPLFMKLWVILALVLQSLTVALIMHTSYYYLVTYYLNTAVFSKPDVWTSGIVPFFASTSNVVCESFFARRVFMIGRRYRIIVLSAMIMIIVSWGGFVNCIRMAELELPLMDGLLSGSGFYLAVPVQVFKGKLTFENLNSTSRSGEWTPTVGSALLLAGDVQLTAVLVYVLHRGRSGIRRTDSMVDVLIAYAVTSGTLICILNLLSVILFCAFPHSIIYAACTLVTQAVYTNSFVVALNTRLVVRSRGELDDTFLDTGIVLGERASSGTAVNQVELPLASMVFARAPIQTQVTEAVRRDSDVDSSVIQDETPKAAGGFDEACLPVSQSSRLDKHTENVLPIV</sequence>
<protein>
    <recommendedName>
        <fullName evidence="2">DUF6534 domain-containing protein</fullName>
    </recommendedName>
</protein>
<dbReference type="PANTHER" id="PTHR40465">
    <property type="entry name" value="CHROMOSOME 1, WHOLE GENOME SHOTGUN SEQUENCE"/>
    <property type="match status" value="1"/>
</dbReference>
<dbReference type="Pfam" id="PF20152">
    <property type="entry name" value="DUF6534"/>
    <property type="match status" value="1"/>
</dbReference>